<dbReference type="eggNOG" id="COG5267">
    <property type="taxonomic scope" value="Bacteria"/>
</dbReference>
<dbReference type="HOGENOM" id="CLU_026001_0_1_5"/>
<dbReference type="AlphaFoldDB" id="F4QKU2"/>
<dbReference type="InterPro" id="IPR014917">
    <property type="entry name" value="DUF1800"/>
</dbReference>
<gene>
    <name evidence="1" type="ORF">ABI_18340</name>
</gene>
<dbReference type="Proteomes" id="UP000006512">
    <property type="component" value="Unassembled WGS sequence"/>
</dbReference>
<sequence>MDFESALALSRFGLGSTAAGLQALPRPARDLILDEIDRGRVADPGHGSLPTSEALIAEGSGFFQARLKPGETKLQSPVGPAVDAEVTARYHDTLMTPPVGFSERLVMFWMNHFAVSLDKGTAVHISAGAYEREAIRPYVYGRFTDMLLAVETHPTMLYYLDNVTSTGPNSRTGQRMGRDINENLAREIMELHTLGVDSGYSQADVTAFAKALTGWTANKRPGGDGPVGGFTFRKTLHEPGGKTILGEEYHEDGFFQAADILVSLSNHPATAKHLSTKLARHFVADNPPKTLVDRLSSTWLDTGGDLQAVYATLIDSEEAWAPTPVKLRTPQEHLIAMLRATDAQLTPALIKRALTAMGQPWWKPPGPNGFSDLSAAWLTPEGLSARMEVAALVAAKTSRDTDPREFAPAILGPRLSDGTLAAIERADTLRQGISLAFMAPEFVRR</sequence>
<keyword evidence="2" id="KW-1185">Reference proteome</keyword>
<dbReference type="RefSeq" id="WP_006272591.1">
    <property type="nucleotide sequence ID" value="NZ_GL883077.1"/>
</dbReference>
<dbReference type="EMBL" id="GL883077">
    <property type="protein sequence ID" value="EGF93394.1"/>
    <property type="molecule type" value="Genomic_DNA"/>
</dbReference>
<protein>
    <recommendedName>
        <fullName evidence="3">DUF1800 domain-containing protein</fullName>
    </recommendedName>
</protein>
<proteinExistence type="predicted"/>
<dbReference type="STRING" id="715226.ABI_18340"/>
<accession>F4QKU2</accession>
<reference evidence="2" key="1">
    <citation type="submission" date="2011-03" db="EMBL/GenBank/DDBJ databases">
        <title>Draft genome sequence of Brevundimonas diminuta.</title>
        <authorList>
            <person name="Brown P.J.B."/>
            <person name="Buechlein A."/>
            <person name="Hemmerich C."/>
            <person name="Brun Y.V."/>
        </authorList>
    </citation>
    <scope>NUCLEOTIDE SEQUENCE [LARGE SCALE GENOMIC DNA]</scope>
    <source>
        <strain evidence="2">C19</strain>
    </source>
</reference>
<evidence type="ECO:0000313" key="2">
    <source>
        <dbReference type="Proteomes" id="UP000006512"/>
    </source>
</evidence>
<organism evidence="1 2">
    <name type="scientific">Asticcacaulis biprosthecium C19</name>
    <dbReference type="NCBI Taxonomy" id="715226"/>
    <lineage>
        <taxon>Bacteria</taxon>
        <taxon>Pseudomonadati</taxon>
        <taxon>Pseudomonadota</taxon>
        <taxon>Alphaproteobacteria</taxon>
        <taxon>Caulobacterales</taxon>
        <taxon>Caulobacteraceae</taxon>
        <taxon>Asticcacaulis</taxon>
    </lineage>
</organism>
<name>F4QKU2_9CAUL</name>
<evidence type="ECO:0008006" key="3">
    <source>
        <dbReference type="Google" id="ProtNLM"/>
    </source>
</evidence>
<evidence type="ECO:0000313" key="1">
    <source>
        <dbReference type="EMBL" id="EGF93394.1"/>
    </source>
</evidence>
<dbReference type="Pfam" id="PF08811">
    <property type="entry name" value="DUF1800"/>
    <property type="match status" value="1"/>
</dbReference>